<dbReference type="Proteomes" id="UP001220962">
    <property type="component" value="Chromosome"/>
</dbReference>
<dbReference type="Gene3D" id="1.10.287.130">
    <property type="match status" value="1"/>
</dbReference>
<evidence type="ECO:0000256" key="8">
    <source>
        <dbReference type="ARBA" id="ARBA00023012"/>
    </source>
</evidence>
<dbReference type="SUPFAM" id="SSF55785">
    <property type="entry name" value="PYP-like sensor domain (PAS domain)"/>
    <property type="match status" value="1"/>
</dbReference>
<sequence length="367" mass="41751">MISEFQNTLISANDVFPLQHLDNSNYENILEHLDSGIMLFDRDGVLTFINLQMARLLELPRHQLLGCDVVQLVRHPFISRFKKKKIMRIFRETIFHRKRYHEVLDEYGKHWLITMTYGDQMDGNFLLSVKDVSDFKQIEQTAYQNDKLAMLGQISASIAHEIRNPLTAIRGFIQLLRPHLIQLGKDEYARIILTEIDRANDIIYEFLNSSKPSAPQKTVIPVQSLLKEVVLLTESEGLMKGCQIEMDNADHPLYVSIDVKQIKQVMLNMVKNAMDAIENVGEDHSGLIQIETQQDGQNVVISIRDNGQGMDHNTLVRLFDPFFTTKEAGTGLGLSVSYRIIKNHGGTISVDSKSGEGTEFKISLPIV</sequence>
<evidence type="ECO:0000313" key="14">
    <source>
        <dbReference type="Proteomes" id="UP001221519"/>
    </source>
</evidence>
<feature type="domain" description="PAS" evidence="10">
    <location>
        <begin position="22"/>
        <end position="76"/>
    </location>
</feature>
<name>A0AAX3N2R2_9BACL</name>
<dbReference type="Pfam" id="PF00512">
    <property type="entry name" value="HisKA"/>
    <property type="match status" value="1"/>
</dbReference>
<evidence type="ECO:0000256" key="7">
    <source>
        <dbReference type="ARBA" id="ARBA00022840"/>
    </source>
</evidence>
<dbReference type="AlphaFoldDB" id="A0AAX3N2R2"/>
<dbReference type="CDD" id="cd00082">
    <property type="entry name" value="HisKA"/>
    <property type="match status" value="1"/>
</dbReference>
<dbReference type="InterPro" id="IPR035965">
    <property type="entry name" value="PAS-like_dom_sf"/>
</dbReference>
<dbReference type="SUPFAM" id="SSF47384">
    <property type="entry name" value="Homodimeric domain of signal transducing histidine kinase"/>
    <property type="match status" value="1"/>
</dbReference>
<dbReference type="SUPFAM" id="SSF55874">
    <property type="entry name" value="ATPase domain of HSP90 chaperone/DNA topoisomerase II/histidine kinase"/>
    <property type="match status" value="1"/>
</dbReference>
<dbReference type="Pfam" id="PF12860">
    <property type="entry name" value="PAS_7"/>
    <property type="match status" value="1"/>
</dbReference>
<dbReference type="Pfam" id="PF02518">
    <property type="entry name" value="HATPase_c"/>
    <property type="match status" value="1"/>
</dbReference>
<dbReference type="EMBL" id="CP118108">
    <property type="protein sequence ID" value="WDI03793.1"/>
    <property type="molecule type" value="Genomic_DNA"/>
</dbReference>
<dbReference type="PRINTS" id="PR00344">
    <property type="entry name" value="BCTRLSENSOR"/>
</dbReference>
<dbReference type="Gene3D" id="3.30.565.10">
    <property type="entry name" value="Histidine kinase-like ATPase, C-terminal domain"/>
    <property type="match status" value="1"/>
</dbReference>
<dbReference type="EC" id="2.7.13.3" evidence="2"/>
<accession>A0AAX3N2R2</accession>
<proteinExistence type="predicted"/>
<evidence type="ECO:0000256" key="4">
    <source>
        <dbReference type="ARBA" id="ARBA00022679"/>
    </source>
</evidence>
<dbReference type="InterPro" id="IPR005467">
    <property type="entry name" value="His_kinase_dom"/>
</dbReference>
<feature type="domain" description="Histidine kinase" evidence="9">
    <location>
        <begin position="157"/>
        <end position="367"/>
    </location>
</feature>
<keyword evidence="3" id="KW-0597">Phosphoprotein</keyword>
<keyword evidence="6" id="KW-0418">Kinase</keyword>
<dbReference type="InterPro" id="IPR036890">
    <property type="entry name" value="HATPase_C_sf"/>
</dbReference>
<dbReference type="InterPro" id="IPR000014">
    <property type="entry name" value="PAS"/>
</dbReference>
<keyword evidence="4" id="KW-0808">Transferase</keyword>
<dbReference type="RefSeq" id="WP_047910025.1">
    <property type="nucleotide sequence ID" value="NZ_CP118101.1"/>
</dbReference>
<reference evidence="11 14" key="1">
    <citation type="submission" date="2023-02" db="EMBL/GenBank/DDBJ databases">
        <title>Pathogen: clinical or host-associated sample.</title>
        <authorList>
            <person name="Hergert J."/>
            <person name="Casey R."/>
            <person name="Wagner J."/>
            <person name="Young E.L."/>
            <person name="Oakeson K.F."/>
        </authorList>
    </citation>
    <scope>NUCLEOTIDE SEQUENCE</scope>
    <source>
        <strain evidence="12 14">2022CK-00829</strain>
        <strain evidence="11">2022CK-00830</strain>
    </source>
</reference>
<dbReference type="GO" id="GO:0000155">
    <property type="term" value="F:phosphorelay sensor kinase activity"/>
    <property type="evidence" value="ECO:0007669"/>
    <property type="project" value="InterPro"/>
</dbReference>
<evidence type="ECO:0000256" key="6">
    <source>
        <dbReference type="ARBA" id="ARBA00022777"/>
    </source>
</evidence>
<evidence type="ECO:0000313" key="13">
    <source>
        <dbReference type="Proteomes" id="UP001220962"/>
    </source>
</evidence>
<evidence type="ECO:0000313" key="11">
    <source>
        <dbReference type="EMBL" id="WDH84153.1"/>
    </source>
</evidence>
<dbReference type="GO" id="GO:0005524">
    <property type="term" value="F:ATP binding"/>
    <property type="evidence" value="ECO:0007669"/>
    <property type="project" value="UniProtKB-KW"/>
</dbReference>
<keyword evidence="14" id="KW-1185">Reference proteome</keyword>
<dbReference type="InterPro" id="IPR004358">
    <property type="entry name" value="Sig_transdc_His_kin-like_C"/>
</dbReference>
<evidence type="ECO:0000256" key="2">
    <source>
        <dbReference type="ARBA" id="ARBA00012438"/>
    </source>
</evidence>
<keyword evidence="7 11" id="KW-0067">ATP-binding</keyword>
<dbReference type="PROSITE" id="PS50109">
    <property type="entry name" value="HIS_KIN"/>
    <property type="match status" value="1"/>
</dbReference>
<keyword evidence="5" id="KW-0547">Nucleotide-binding</keyword>
<gene>
    <name evidence="11" type="ORF">PUW23_08040</name>
    <name evidence="12" type="ORF">PUW25_07515</name>
</gene>
<dbReference type="SMART" id="SM00091">
    <property type="entry name" value="PAS"/>
    <property type="match status" value="1"/>
</dbReference>
<dbReference type="InterPro" id="IPR003661">
    <property type="entry name" value="HisK_dim/P_dom"/>
</dbReference>
<evidence type="ECO:0000256" key="1">
    <source>
        <dbReference type="ARBA" id="ARBA00000085"/>
    </source>
</evidence>
<evidence type="ECO:0000259" key="10">
    <source>
        <dbReference type="PROSITE" id="PS50112"/>
    </source>
</evidence>
<evidence type="ECO:0000313" key="12">
    <source>
        <dbReference type="EMBL" id="WDI03793.1"/>
    </source>
</evidence>
<dbReference type="PANTHER" id="PTHR43065">
    <property type="entry name" value="SENSOR HISTIDINE KINASE"/>
    <property type="match status" value="1"/>
</dbReference>
<dbReference type="SMART" id="SM00387">
    <property type="entry name" value="HATPase_c"/>
    <property type="match status" value="1"/>
</dbReference>
<dbReference type="NCBIfam" id="TIGR00229">
    <property type="entry name" value="sensory_box"/>
    <property type="match status" value="1"/>
</dbReference>
<dbReference type="InterPro" id="IPR003594">
    <property type="entry name" value="HATPase_dom"/>
</dbReference>
<dbReference type="Gene3D" id="3.30.450.20">
    <property type="entry name" value="PAS domain"/>
    <property type="match status" value="1"/>
</dbReference>
<evidence type="ECO:0000256" key="5">
    <source>
        <dbReference type="ARBA" id="ARBA00022741"/>
    </source>
</evidence>
<dbReference type="PROSITE" id="PS50112">
    <property type="entry name" value="PAS"/>
    <property type="match status" value="1"/>
</dbReference>
<keyword evidence="8" id="KW-0902">Two-component regulatory system</keyword>
<comment type="catalytic activity">
    <reaction evidence="1">
        <text>ATP + protein L-histidine = ADP + protein N-phospho-L-histidine.</text>
        <dbReference type="EC" id="2.7.13.3"/>
    </reaction>
</comment>
<dbReference type="Proteomes" id="UP001221519">
    <property type="component" value="Chromosome"/>
</dbReference>
<dbReference type="CDD" id="cd00130">
    <property type="entry name" value="PAS"/>
    <property type="match status" value="1"/>
</dbReference>
<dbReference type="InterPro" id="IPR036097">
    <property type="entry name" value="HisK_dim/P_sf"/>
</dbReference>
<protein>
    <recommendedName>
        <fullName evidence="2">histidine kinase</fullName>
        <ecNumber evidence="2">2.7.13.3</ecNumber>
    </recommendedName>
</protein>
<organism evidence="11 13">
    <name type="scientific">Paenibacillus urinalis</name>
    <dbReference type="NCBI Taxonomy" id="521520"/>
    <lineage>
        <taxon>Bacteria</taxon>
        <taxon>Bacillati</taxon>
        <taxon>Bacillota</taxon>
        <taxon>Bacilli</taxon>
        <taxon>Bacillales</taxon>
        <taxon>Paenibacillaceae</taxon>
        <taxon>Paenibacillus</taxon>
    </lineage>
</organism>
<dbReference type="EMBL" id="CP118101">
    <property type="protein sequence ID" value="WDH84153.1"/>
    <property type="molecule type" value="Genomic_DNA"/>
</dbReference>
<dbReference type="PANTHER" id="PTHR43065:SF46">
    <property type="entry name" value="C4-DICARBOXYLATE TRANSPORT SENSOR PROTEIN DCTB"/>
    <property type="match status" value="1"/>
</dbReference>
<evidence type="ECO:0000256" key="3">
    <source>
        <dbReference type="ARBA" id="ARBA00022553"/>
    </source>
</evidence>
<dbReference type="SMART" id="SM00388">
    <property type="entry name" value="HisKA"/>
    <property type="match status" value="1"/>
</dbReference>
<evidence type="ECO:0000259" key="9">
    <source>
        <dbReference type="PROSITE" id="PS50109"/>
    </source>
</evidence>